<reference evidence="4 5" key="1">
    <citation type="submission" date="2021-03" db="EMBL/GenBank/DDBJ databases">
        <authorList>
            <person name="D'Agostino P."/>
            <person name="Huntemann M."/>
            <person name="Clum A."/>
            <person name="Spunde A."/>
            <person name="Palaniappan K."/>
            <person name="Ritter S."/>
            <person name="Mikhailova N."/>
            <person name="Chen I.-M."/>
            <person name="Stamatis D."/>
            <person name="Reddy T."/>
            <person name="O'Malley R."/>
            <person name="Daum C."/>
            <person name="Shapiro N."/>
            <person name="Ivanova N."/>
            <person name="Kyrpides N."/>
            <person name="Woyke T."/>
        </authorList>
    </citation>
    <scope>NUCLEOTIDE SEQUENCE [LARGE SCALE GENOMIC DNA]</scope>
    <source>
        <strain evidence="4 5">WS4403</strain>
    </source>
</reference>
<evidence type="ECO:0000256" key="2">
    <source>
        <dbReference type="ARBA" id="ARBA00023315"/>
    </source>
</evidence>
<accession>A0ABS4P598</accession>
<dbReference type="Gene3D" id="3.40.630.30">
    <property type="match status" value="1"/>
</dbReference>
<dbReference type="CDD" id="cd04301">
    <property type="entry name" value="NAT_SF"/>
    <property type="match status" value="1"/>
</dbReference>
<organism evidence="4 5">
    <name type="scientific">Winslowiella toletana</name>
    <dbReference type="NCBI Taxonomy" id="92490"/>
    <lineage>
        <taxon>Bacteria</taxon>
        <taxon>Pseudomonadati</taxon>
        <taxon>Pseudomonadota</taxon>
        <taxon>Gammaproteobacteria</taxon>
        <taxon>Enterobacterales</taxon>
        <taxon>Erwiniaceae</taxon>
        <taxon>Winslowiella</taxon>
    </lineage>
</organism>
<comment type="caution">
    <text evidence="4">The sequence shown here is derived from an EMBL/GenBank/DDBJ whole genome shotgun (WGS) entry which is preliminary data.</text>
</comment>
<dbReference type="PANTHER" id="PTHR43626:SF4">
    <property type="entry name" value="GCN5-RELATED N-ACETYLTRANSFERASE 2, CHLOROPLASTIC"/>
    <property type="match status" value="1"/>
</dbReference>
<evidence type="ECO:0000256" key="1">
    <source>
        <dbReference type="ARBA" id="ARBA00022679"/>
    </source>
</evidence>
<reference evidence="5" key="2">
    <citation type="submission" date="2023-07" db="EMBL/GenBank/DDBJ databases">
        <title>Genome mining of underrepresented organisms for secondary metabolites.</title>
        <authorList>
            <person name="D'Agostino P.M."/>
        </authorList>
    </citation>
    <scope>NUCLEOTIDE SEQUENCE [LARGE SCALE GENOMIC DNA]</scope>
    <source>
        <strain evidence="5">WS4403</strain>
    </source>
</reference>
<evidence type="ECO:0000313" key="4">
    <source>
        <dbReference type="EMBL" id="MBP2167822.1"/>
    </source>
</evidence>
<evidence type="ECO:0000259" key="3">
    <source>
        <dbReference type="PROSITE" id="PS51186"/>
    </source>
</evidence>
<dbReference type="InterPro" id="IPR016181">
    <property type="entry name" value="Acyl_CoA_acyltransferase"/>
</dbReference>
<dbReference type="Pfam" id="PF00583">
    <property type="entry name" value="Acetyltransf_1"/>
    <property type="match status" value="1"/>
</dbReference>
<name>A0ABS4P598_9GAMM</name>
<evidence type="ECO:0000313" key="5">
    <source>
        <dbReference type="Proteomes" id="UP001195624"/>
    </source>
</evidence>
<dbReference type="PROSITE" id="PS51186">
    <property type="entry name" value="GNAT"/>
    <property type="match status" value="1"/>
</dbReference>
<dbReference type="EMBL" id="JAGGMQ010000001">
    <property type="protein sequence ID" value="MBP2167822.1"/>
    <property type="molecule type" value="Genomic_DNA"/>
</dbReference>
<dbReference type="Proteomes" id="UP001195624">
    <property type="component" value="Unassembled WGS sequence"/>
</dbReference>
<gene>
    <name evidence="4" type="ORF">J2125_001014</name>
</gene>
<keyword evidence="2" id="KW-0012">Acyltransferase</keyword>
<dbReference type="InterPro" id="IPR000182">
    <property type="entry name" value="GNAT_dom"/>
</dbReference>
<protein>
    <submittedName>
        <fullName evidence="4">GNAT superfamily N-acetyltransferase</fullName>
    </submittedName>
</protein>
<keyword evidence="5" id="KW-1185">Reference proteome</keyword>
<dbReference type="PANTHER" id="PTHR43626">
    <property type="entry name" value="ACYL-COA N-ACYLTRANSFERASE"/>
    <property type="match status" value="1"/>
</dbReference>
<proteinExistence type="predicted"/>
<keyword evidence="1" id="KW-0808">Transferase</keyword>
<dbReference type="RefSeq" id="WP_017803245.1">
    <property type="nucleotide sequence ID" value="NZ_JAGGMQ010000001.1"/>
</dbReference>
<dbReference type="SUPFAM" id="SSF55729">
    <property type="entry name" value="Acyl-CoA N-acyltransferases (Nat)"/>
    <property type="match status" value="1"/>
</dbReference>
<sequence>MGFILKTKDDNPQVNWQQLAELIERAGLGTRDPQILQRAYQHSQFAWFGYIGDKLIATAHAISDLTYSSYLSDVVIDPLYQGHGYGRQLMQAILETLSPFGKVVIYAMLDKIEFYQHLQFHQLNSAMVYAPENVISRLRNGRFID</sequence>
<feature type="domain" description="N-acetyltransferase" evidence="3">
    <location>
        <begin position="5"/>
        <end position="145"/>
    </location>
</feature>
<dbReference type="InterPro" id="IPR045039">
    <property type="entry name" value="NSI-like"/>
</dbReference>